<organism evidence="2 3">
    <name type="scientific">Trifolium medium</name>
    <dbReference type="NCBI Taxonomy" id="97028"/>
    <lineage>
        <taxon>Eukaryota</taxon>
        <taxon>Viridiplantae</taxon>
        <taxon>Streptophyta</taxon>
        <taxon>Embryophyta</taxon>
        <taxon>Tracheophyta</taxon>
        <taxon>Spermatophyta</taxon>
        <taxon>Magnoliopsida</taxon>
        <taxon>eudicotyledons</taxon>
        <taxon>Gunneridae</taxon>
        <taxon>Pentapetalae</taxon>
        <taxon>rosids</taxon>
        <taxon>fabids</taxon>
        <taxon>Fabales</taxon>
        <taxon>Fabaceae</taxon>
        <taxon>Papilionoideae</taxon>
        <taxon>50 kb inversion clade</taxon>
        <taxon>NPAAA clade</taxon>
        <taxon>Hologalegina</taxon>
        <taxon>IRL clade</taxon>
        <taxon>Trifolieae</taxon>
        <taxon>Trifolium</taxon>
    </lineage>
</organism>
<evidence type="ECO:0000313" key="2">
    <source>
        <dbReference type="EMBL" id="MCI36697.1"/>
    </source>
</evidence>
<reference evidence="2 3" key="1">
    <citation type="journal article" date="2018" name="Front. Plant Sci.">
        <title>Red Clover (Trifolium pratense) and Zigzag Clover (T. medium) - A Picture of Genomic Similarities and Differences.</title>
        <authorList>
            <person name="Dluhosova J."/>
            <person name="Istvanek J."/>
            <person name="Nedelnik J."/>
            <person name="Repkova J."/>
        </authorList>
    </citation>
    <scope>NUCLEOTIDE SEQUENCE [LARGE SCALE GENOMIC DNA]</scope>
    <source>
        <strain evidence="3">cv. 10/8</strain>
        <tissue evidence="2">Leaf</tissue>
    </source>
</reference>
<dbReference type="AlphaFoldDB" id="A0A392RKB8"/>
<comment type="caution">
    <text evidence="2">The sequence shown here is derived from an EMBL/GenBank/DDBJ whole genome shotgun (WGS) entry which is preliminary data.</text>
</comment>
<evidence type="ECO:0000256" key="1">
    <source>
        <dbReference type="SAM" id="MobiDB-lite"/>
    </source>
</evidence>
<sequence>HSSTEQSSEEQEDSHVEPEERWESSPGFDVLVHDESGNLGYENDSEYLPVLDMDDHELNEQYLGEHVMITDVLIEILLVLVKGKFVVIPER</sequence>
<dbReference type="EMBL" id="LXQA010236544">
    <property type="protein sequence ID" value="MCI36697.1"/>
    <property type="molecule type" value="Genomic_DNA"/>
</dbReference>
<dbReference type="Proteomes" id="UP000265520">
    <property type="component" value="Unassembled WGS sequence"/>
</dbReference>
<accession>A0A392RKB8</accession>
<proteinExistence type="predicted"/>
<feature type="region of interest" description="Disordered" evidence="1">
    <location>
        <begin position="1"/>
        <end position="40"/>
    </location>
</feature>
<keyword evidence="3" id="KW-1185">Reference proteome</keyword>
<name>A0A392RKB8_9FABA</name>
<feature type="compositionally biased region" description="Basic and acidic residues" evidence="1">
    <location>
        <begin position="13"/>
        <end position="23"/>
    </location>
</feature>
<evidence type="ECO:0000313" key="3">
    <source>
        <dbReference type="Proteomes" id="UP000265520"/>
    </source>
</evidence>
<protein>
    <submittedName>
        <fullName evidence="2">Zinc finger CCCH domain-containing protein 34-like</fullName>
    </submittedName>
</protein>
<feature type="non-terminal residue" evidence="2">
    <location>
        <position position="1"/>
    </location>
</feature>